<evidence type="ECO:0000256" key="1">
    <source>
        <dbReference type="SAM" id="MobiDB-lite"/>
    </source>
</evidence>
<evidence type="ECO:0000313" key="3">
    <source>
        <dbReference type="Proteomes" id="UP001153555"/>
    </source>
</evidence>
<dbReference type="PANTHER" id="PTHR33240:SF15">
    <property type="entry name" value="GAG-PRO-LIKE PROTEIN"/>
    <property type="match status" value="1"/>
</dbReference>
<proteinExistence type="predicted"/>
<keyword evidence="3" id="KW-1185">Reference proteome</keyword>
<dbReference type="PANTHER" id="PTHR33240">
    <property type="entry name" value="OS08G0508500 PROTEIN"/>
    <property type="match status" value="1"/>
</dbReference>
<gene>
    <name evidence="2" type="ORF">SHERM_05120</name>
</gene>
<accession>A0A9N7RP30</accession>
<organism evidence="2 3">
    <name type="scientific">Striga hermonthica</name>
    <name type="common">Purple witchweed</name>
    <name type="synonym">Buchnera hermonthica</name>
    <dbReference type="NCBI Taxonomy" id="68872"/>
    <lineage>
        <taxon>Eukaryota</taxon>
        <taxon>Viridiplantae</taxon>
        <taxon>Streptophyta</taxon>
        <taxon>Embryophyta</taxon>
        <taxon>Tracheophyta</taxon>
        <taxon>Spermatophyta</taxon>
        <taxon>Magnoliopsida</taxon>
        <taxon>eudicotyledons</taxon>
        <taxon>Gunneridae</taxon>
        <taxon>Pentapetalae</taxon>
        <taxon>asterids</taxon>
        <taxon>lamiids</taxon>
        <taxon>Lamiales</taxon>
        <taxon>Orobanchaceae</taxon>
        <taxon>Buchnereae</taxon>
        <taxon>Striga</taxon>
    </lineage>
</organism>
<name>A0A9N7RP30_STRHE</name>
<dbReference type="OrthoDB" id="1624859at2759"/>
<reference evidence="2" key="1">
    <citation type="submission" date="2019-12" db="EMBL/GenBank/DDBJ databases">
        <authorList>
            <person name="Scholes J."/>
        </authorList>
    </citation>
    <scope>NUCLEOTIDE SEQUENCE</scope>
</reference>
<dbReference type="Proteomes" id="UP001153555">
    <property type="component" value="Unassembled WGS sequence"/>
</dbReference>
<feature type="non-terminal residue" evidence="2">
    <location>
        <position position="155"/>
    </location>
</feature>
<feature type="region of interest" description="Disordered" evidence="1">
    <location>
        <begin position="131"/>
        <end position="155"/>
    </location>
</feature>
<dbReference type="EMBL" id="CACSLK010030875">
    <property type="protein sequence ID" value="CAA0838512.1"/>
    <property type="molecule type" value="Genomic_DNA"/>
</dbReference>
<feature type="non-terminal residue" evidence="2">
    <location>
        <position position="1"/>
    </location>
</feature>
<evidence type="ECO:0000313" key="2">
    <source>
        <dbReference type="EMBL" id="CAA0838512.1"/>
    </source>
</evidence>
<dbReference type="AlphaFoldDB" id="A0A9N7RP30"/>
<sequence length="155" mass="17527">FPVHRITGFNGQTTLPEGEITLPIELGGVGPNGRRIMETFKVLKMNHEYNAILERTTLYKLKATVSIFHYSIKFPTENGIGVHYDNQREAQECIMKIPSLEIHSVMTTSEVQNQPLEPNEELIEQVIQTQAEHTEDDLITEGKPTEGGNREINNP</sequence>
<comment type="caution">
    <text evidence="2">The sequence shown here is derived from an EMBL/GenBank/DDBJ whole genome shotgun (WGS) entry which is preliminary data.</text>
</comment>
<protein>
    <submittedName>
        <fullName evidence="2">Uncharacterized protein</fullName>
    </submittedName>
</protein>